<gene>
    <name evidence="3" type="ORF">XOC_1468</name>
</gene>
<dbReference type="Pfam" id="PF01609">
    <property type="entry name" value="DDE_Tnp_1"/>
    <property type="match status" value="1"/>
</dbReference>
<dbReference type="GO" id="GO:0003677">
    <property type="term" value="F:DNA binding"/>
    <property type="evidence" value="ECO:0007669"/>
    <property type="project" value="InterPro"/>
</dbReference>
<dbReference type="GO" id="GO:0004803">
    <property type="term" value="F:transposase activity"/>
    <property type="evidence" value="ECO:0007669"/>
    <property type="project" value="InterPro"/>
</dbReference>
<sequence>MAERSDAHPLRARWWWRIVGDPGESAARTLNLTDSATQDGGRRGDSGYTGLDKREEMKRKRTLRYLIAEKPSKLKQIKKKRELKLAKRWEHTKASLRAKVEHPFRVIKRQFGYVKLRYRGLVKNTAQMLTLFALSNLWLKRKELMPAAGKVCL</sequence>
<organism evidence="3 4">
    <name type="scientific">Xanthomonas oryzae pv. oryzicola (strain BLS256)</name>
    <dbReference type="NCBI Taxonomy" id="383407"/>
    <lineage>
        <taxon>Bacteria</taxon>
        <taxon>Pseudomonadati</taxon>
        <taxon>Pseudomonadota</taxon>
        <taxon>Gammaproteobacteria</taxon>
        <taxon>Lysobacterales</taxon>
        <taxon>Lysobacteraceae</taxon>
        <taxon>Xanthomonas</taxon>
    </lineage>
</organism>
<evidence type="ECO:0000256" key="1">
    <source>
        <dbReference type="SAM" id="MobiDB-lite"/>
    </source>
</evidence>
<accession>G7TJ21</accession>
<evidence type="ECO:0000313" key="4">
    <source>
        <dbReference type="Proteomes" id="UP000008851"/>
    </source>
</evidence>
<dbReference type="AlphaFoldDB" id="G7TJ21"/>
<dbReference type="KEGG" id="xor:XOC_1468"/>
<evidence type="ECO:0000259" key="2">
    <source>
        <dbReference type="Pfam" id="PF01609"/>
    </source>
</evidence>
<dbReference type="HOGENOM" id="CLU_049873_7_3_6"/>
<dbReference type="PANTHER" id="PTHR35604:SF2">
    <property type="entry name" value="TRANSPOSASE INSH FOR INSERTION SEQUENCE ELEMENT IS5A-RELATED"/>
    <property type="match status" value="1"/>
</dbReference>
<reference evidence="3 4" key="1">
    <citation type="journal article" date="2011" name="J. Bacteriol.">
        <title>Two new complete genome sequences offer insight into host and tissue specificity of plant pathogenic Xanthomonas spp.</title>
        <authorList>
            <person name="Bogdanove A.J."/>
            <person name="Koebnik R."/>
            <person name="Lu H."/>
            <person name="Furutani A."/>
            <person name="Angiuoli S.V."/>
            <person name="Patil P.B."/>
            <person name="Van Sluys M.A."/>
            <person name="Ryan R.P."/>
            <person name="Meyer D.F."/>
            <person name="Han S.W."/>
            <person name="Aparna G."/>
            <person name="Rajaram M."/>
            <person name="Delcher A.L."/>
            <person name="Phillippy A.M."/>
            <person name="Puiu D."/>
            <person name="Schatz M.C."/>
            <person name="Shumway M."/>
            <person name="Sommer D.D."/>
            <person name="Trapnell C."/>
            <person name="Benahmed F."/>
            <person name="Dimitrov G."/>
            <person name="Madupu R."/>
            <person name="Radune D."/>
            <person name="Sullivan S."/>
            <person name="Jha G."/>
            <person name="Ishihara H."/>
            <person name="Lee S.W."/>
            <person name="Pandey A."/>
            <person name="Sharma V."/>
            <person name="Sriariyanun M."/>
            <person name="Szurek B."/>
            <person name="Vera-Cruz C.M."/>
            <person name="Dorman K.S."/>
            <person name="Ronald P.C."/>
            <person name="Verdier V."/>
            <person name="Dow J.M."/>
            <person name="Sonti R.V."/>
            <person name="Tsuge S."/>
            <person name="Brendel V.P."/>
            <person name="Rabinowicz P.D."/>
            <person name="Leach J.E."/>
            <person name="White F.F."/>
            <person name="Salzberg S.L."/>
        </authorList>
    </citation>
    <scope>NUCLEOTIDE SEQUENCE [LARGE SCALE GENOMIC DNA]</scope>
    <source>
        <strain evidence="3 4">BLS256</strain>
    </source>
</reference>
<dbReference type="PANTHER" id="PTHR35604">
    <property type="entry name" value="TRANSPOSASE INSH FOR INSERTION SEQUENCE ELEMENT IS5A-RELATED"/>
    <property type="match status" value="1"/>
</dbReference>
<feature type="compositionally biased region" description="Basic and acidic residues" evidence="1">
    <location>
        <begin position="40"/>
        <end position="53"/>
    </location>
</feature>
<feature type="region of interest" description="Disordered" evidence="1">
    <location>
        <begin position="31"/>
        <end position="53"/>
    </location>
</feature>
<dbReference type="EMBL" id="CP003057">
    <property type="protein sequence ID" value="AEQ95650.1"/>
    <property type="molecule type" value="Genomic_DNA"/>
</dbReference>
<dbReference type="eggNOG" id="COG3039">
    <property type="taxonomic scope" value="Bacteria"/>
</dbReference>
<protein>
    <submittedName>
        <fullName evidence="3">IS1051 transposase, IS5 family</fullName>
    </submittedName>
</protein>
<dbReference type="InterPro" id="IPR002559">
    <property type="entry name" value="Transposase_11"/>
</dbReference>
<name>G7TJ21_XANOB</name>
<proteinExistence type="predicted"/>
<feature type="domain" description="Transposase IS4-like" evidence="2">
    <location>
        <begin position="43"/>
        <end position="137"/>
    </location>
</feature>
<dbReference type="GO" id="GO:0006313">
    <property type="term" value="P:DNA transposition"/>
    <property type="evidence" value="ECO:0007669"/>
    <property type="project" value="InterPro"/>
</dbReference>
<evidence type="ECO:0000313" key="3">
    <source>
        <dbReference type="EMBL" id="AEQ95650.1"/>
    </source>
</evidence>
<dbReference type="Proteomes" id="UP000008851">
    <property type="component" value="Chromosome"/>
</dbReference>